<dbReference type="SUPFAM" id="SSF52540">
    <property type="entry name" value="P-loop containing nucleoside triphosphate hydrolases"/>
    <property type="match status" value="1"/>
</dbReference>
<evidence type="ECO:0000313" key="1">
    <source>
        <dbReference type="EMBL" id="EHJ61176.1"/>
    </source>
</evidence>
<dbReference type="Proteomes" id="UP000004030">
    <property type="component" value="Unassembled WGS sequence"/>
</dbReference>
<protein>
    <submittedName>
        <fullName evidence="1">Sulfotransferase</fullName>
    </submittedName>
</protein>
<reference evidence="1 2" key="1">
    <citation type="journal article" date="2012" name="J. Bacteriol.">
        <title>Genome sequence of benzo(a)pyrene-degrading bacterium Novosphingobium pentaromativorans US6-1.</title>
        <authorList>
            <person name="Luo Y.R."/>
            <person name="Kang S.G."/>
            <person name="Kim S.J."/>
            <person name="Kim M.R."/>
            <person name="Li N."/>
            <person name="Lee J.H."/>
            <person name="Kwon K.K."/>
        </authorList>
    </citation>
    <scope>NUCLEOTIDE SEQUENCE [LARGE SCALE GENOMIC DNA]</scope>
    <source>
        <strain evidence="1 2">US6-1</strain>
    </source>
</reference>
<dbReference type="PANTHER" id="PTHR36451:SF1">
    <property type="entry name" value="OMEGA-HYDROXY-BETA-DIHYDROMENAQUINONE-9 SULFOTRANSFERASE STF3"/>
    <property type="match status" value="1"/>
</dbReference>
<dbReference type="InterPro" id="IPR052736">
    <property type="entry name" value="Stf3_sulfotransferase"/>
</dbReference>
<dbReference type="InterPro" id="IPR027417">
    <property type="entry name" value="P-loop_NTPase"/>
</dbReference>
<keyword evidence="2" id="KW-1185">Reference proteome</keyword>
<evidence type="ECO:0000313" key="2">
    <source>
        <dbReference type="Proteomes" id="UP000004030"/>
    </source>
</evidence>
<gene>
    <name evidence="1" type="ORF">NSU_1839</name>
</gene>
<proteinExistence type="predicted"/>
<dbReference type="eggNOG" id="COG0446">
    <property type="taxonomic scope" value="Bacteria"/>
</dbReference>
<keyword evidence="1" id="KW-0808">Transferase</keyword>
<sequence>MGLVASRLPGRKILFELNNSSRHALIAIMTGEFSLPTRSPLVAVANRILTGLDACSIMPQVQLDVQELCSIAREQTELDDFGDPWFLEPLEVLVEALKAEAALNPIGHFAATGQFLKVMRERLWAQQWFKREREILAEPLVPPVIVVGPMRSGTTRLHRLLAADDRFEHLRFFETVCPVPRPDYRPGRKDPRPRQAGRLLKTVHHLNPRTAVIHPTGPYEPEEELGLLVASAWGMKHEAQWRVPSYGRWAEGEDATPAYQHMARLLRLVRWARGSRSRKPWVLKTPQHMLDLPALMRVFPEARLIFIHRDPERVVGSSCSLVWNQMTIHSDEADPQWIGRHWLEKTGLQIDRMQAARSRIHPSQRIDVHYREMDNDWEGVMERVYRFLDIEIAPALPRMRRYVRKARSQHRWQHHRYDLSAFGLERSAVRARFEHYVGAFDLAPPPERRHYASVQEKLREAIA</sequence>
<dbReference type="PANTHER" id="PTHR36451">
    <property type="entry name" value="PAPS-DEPENDENT SULFOTRANSFERASE STF3"/>
    <property type="match status" value="1"/>
</dbReference>
<dbReference type="Pfam" id="PF13469">
    <property type="entry name" value="Sulfotransfer_3"/>
    <property type="match status" value="1"/>
</dbReference>
<dbReference type="EMBL" id="AGFM01000026">
    <property type="protein sequence ID" value="EHJ61176.1"/>
    <property type="molecule type" value="Genomic_DNA"/>
</dbReference>
<organism evidence="1 2">
    <name type="scientific">Novosphingobium pentaromativorans US6-1</name>
    <dbReference type="NCBI Taxonomy" id="1088721"/>
    <lineage>
        <taxon>Bacteria</taxon>
        <taxon>Pseudomonadati</taxon>
        <taxon>Pseudomonadota</taxon>
        <taxon>Alphaproteobacteria</taxon>
        <taxon>Sphingomonadales</taxon>
        <taxon>Sphingomonadaceae</taxon>
        <taxon>Novosphingobium</taxon>
    </lineage>
</organism>
<comment type="caution">
    <text evidence="1">The sequence shown here is derived from an EMBL/GenBank/DDBJ whole genome shotgun (WGS) entry which is preliminary data.</text>
</comment>
<dbReference type="GO" id="GO:0016740">
    <property type="term" value="F:transferase activity"/>
    <property type="evidence" value="ECO:0007669"/>
    <property type="project" value="UniProtKB-KW"/>
</dbReference>
<dbReference type="AlphaFoldDB" id="G6EBW8"/>
<name>G6EBW8_9SPHN</name>
<accession>G6EBW8</accession>
<dbReference type="PATRIC" id="fig|1088721.3.peg.1818"/>
<dbReference type="Gene3D" id="3.40.50.300">
    <property type="entry name" value="P-loop containing nucleotide triphosphate hydrolases"/>
    <property type="match status" value="1"/>
</dbReference>